<comment type="subcellular location">
    <subcellularLocation>
        <location evidence="1">Nucleus</location>
    </subcellularLocation>
</comment>
<dbReference type="Gene3D" id="1.10.287.370">
    <property type="match status" value="1"/>
</dbReference>
<dbReference type="PANTHER" id="PTHR15111">
    <property type="entry name" value="RNA POLYMERASE II SUBUNIT 5-MEDIATING PROTEIN NNX3"/>
    <property type="match status" value="1"/>
</dbReference>
<accession>A0A5E4QZY4</accession>
<dbReference type="Pfam" id="PF02996">
    <property type="entry name" value="Prefoldin"/>
    <property type="match status" value="1"/>
</dbReference>
<comment type="similarity">
    <text evidence="3">Belongs to the RNA polymerase II subunit 5-mediating protein family.</text>
</comment>
<dbReference type="InterPro" id="IPR009053">
    <property type="entry name" value="Prefoldin"/>
</dbReference>
<dbReference type="EMBL" id="FZQP02006110">
    <property type="protein sequence ID" value="VVD02483.1"/>
    <property type="molecule type" value="Genomic_DNA"/>
</dbReference>
<protein>
    <recommendedName>
        <fullName evidence="7">Unconventional prefoldin RPB5 interactor</fullName>
    </recommendedName>
</protein>
<evidence type="ECO:0000313" key="6">
    <source>
        <dbReference type="Proteomes" id="UP000324832"/>
    </source>
</evidence>
<dbReference type="AlphaFoldDB" id="A0A5E4QZY4"/>
<dbReference type="GO" id="GO:0019212">
    <property type="term" value="F:phosphatase inhibitor activity"/>
    <property type="evidence" value="ECO:0007669"/>
    <property type="project" value="TreeGrafter"/>
</dbReference>
<evidence type="ECO:0000256" key="3">
    <source>
        <dbReference type="ARBA" id="ARBA00038295"/>
    </source>
</evidence>
<keyword evidence="2" id="KW-0539">Nucleus</keyword>
<proteinExistence type="inferred from homology"/>
<dbReference type="GO" id="GO:0003714">
    <property type="term" value="F:transcription corepressor activity"/>
    <property type="evidence" value="ECO:0007669"/>
    <property type="project" value="TreeGrafter"/>
</dbReference>
<evidence type="ECO:0000256" key="2">
    <source>
        <dbReference type="ARBA" id="ARBA00023242"/>
    </source>
</evidence>
<evidence type="ECO:0000313" key="5">
    <source>
        <dbReference type="EMBL" id="VVD02483.1"/>
    </source>
</evidence>
<dbReference type="GO" id="GO:0000122">
    <property type="term" value="P:negative regulation of transcription by RNA polymerase II"/>
    <property type="evidence" value="ECO:0007669"/>
    <property type="project" value="TreeGrafter"/>
</dbReference>
<reference evidence="5 6" key="1">
    <citation type="submission" date="2017-07" db="EMBL/GenBank/DDBJ databases">
        <authorList>
            <person name="Talla V."/>
            <person name="Backstrom N."/>
        </authorList>
    </citation>
    <scope>NUCLEOTIDE SEQUENCE [LARGE SCALE GENOMIC DNA]</scope>
</reference>
<evidence type="ECO:0000256" key="4">
    <source>
        <dbReference type="SAM" id="Coils"/>
    </source>
</evidence>
<name>A0A5E4QZY4_9NEOP</name>
<feature type="coiled-coil region" evidence="4">
    <location>
        <begin position="266"/>
        <end position="327"/>
    </location>
</feature>
<dbReference type="InterPro" id="IPR004127">
    <property type="entry name" value="Prefoldin_subunit_alpha"/>
</dbReference>
<dbReference type="GO" id="GO:0003682">
    <property type="term" value="F:chromatin binding"/>
    <property type="evidence" value="ECO:0007669"/>
    <property type="project" value="TreeGrafter"/>
</dbReference>
<gene>
    <name evidence="5" type="ORF">LSINAPIS_LOCUS12692</name>
</gene>
<keyword evidence="6" id="KW-1185">Reference proteome</keyword>
<dbReference type="Proteomes" id="UP000324832">
    <property type="component" value="Unassembled WGS sequence"/>
</dbReference>
<evidence type="ECO:0008006" key="7">
    <source>
        <dbReference type="Google" id="ProtNLM"/>
    </source>
</evidence>
<dbReference type="InterPro" id="IPR052255">
    <property type="entry name" value="RNA_pol_II_subunit5-mediator"/>
</dbReference>
<organism evidence="5 6">
    <name type="scientific">Leptidea sinapis</name>
    <dbReference type="NCBI Taxonomy" id="189913"/>
    <lineage>
        <taxon>Eukaryota</taxon>
        <taxon>Metazoa</taxon>
        <taxon>Ecdysozoa</taxon>
        <taxon>Arthropoda</taxon>
        <taxon>Hexapoda</taxon>
        <taxon>Insecta</taxon>
        <taxon>Pterygota</taxon>
        <taxon>Neoptera</taxon>
        <taxon>Endopterygota</taxon>
        <taxon>Lepidoptera</taxon>
        <taxon>Glossata</taxon>
        <taxon>Ditrysia</taxon>
        <taxon>Papilionoidea</taxon>
        <taxon>Pieridae</taxon>
        <taxon>Dismorphiinae</taxon>
        <taxon>Leptidea</taxon>
    </lineage>
</organism>
<dbReference type="SUPFAM" id="SSF46579">
    <property type="entry name" value="Prefoldin"/>
    <property type="match status" value="1"/>
</dbReference>
<evidence type="ECO:0000256" key="1">
    <source>
        <dbReference type="ARBA" id="ARBA00004123"/>
    </source>
</evidence>
<dbReference type="PANTHER" id="PTHR15111:SF0">
    <property type="entry name" value="UNCONVENTIONAL PREFOLDIN RPB5 INTERACTOR 1"/>
    <property type="match status" value="1"/>
</dbReference>
<keyword evidence="4" id="KW-0175">Coiled coil</keyword>
<dbReference type="GO" id="GO:0005634">
    <property type="term" value="C:nucleus"/>
    <property type="evidence" value="ECO:0007669"/>
    <property type="project" value="UniProtKB-SubCell"/>
</dbReference>
<sequence>MKIRNSFNKTMNFFDNLYKQSLQENEKNLKFWEDYLHSLNLLDLKLYFDKLKVDILVPIGNRILFRGALKHTNEVTVALGADYFVKCSLNQAELLRQHRIKDAQSKVDVYRKERTYLQSQLNLNKETIQNKCGQDIIETCTDEEDKLWRIQHRERLRQYNLSKEKKNEDNKIEINDKELWERLEELELQEELENQMMAPDGIVDTDDNINTRSEKEDYSNLLPFKANFHNLNDLQKPINNVDCNRVTTDAHTLNIQAREQTSNDLLEQVLNRQKHLENKLLELKNMKGKNSKTENDLLSRLDEIEKLEEVGDEMDRLENILDDAGDDNNTKNVVSDHEKRVSFACDDDDVETFEITFKHSDVVPSSNPYRSENGIMKPSDIYVAFSHMFTDETKSILKRDNNIYCDKIDDTDKVKETQSEINRLDEVRQEIIIKDVLENKENYISKQENNQRPASIFKKQRLKQKLLS</sequence>